<dbReference type="PANTHER" id="PTHR11552">
    <property type="entry name" value="GLUCOSE-METHANOL-CHOLINE GMC OXIDOREDUCTASE"/>
    <property type="match status" value="1"/>
</dbReference>
<evidence type="ECO:0000256" key="4">
    <source>
        <dbReference type="ARBA" id="ARBA00022729"/>
    </source>
</evidence>
<dbReference type="Gene3D" id="3.30.560.10">
    <property type="entry name" value="Glucose Oxidase, domain 3"/>
    <property type="match status" value="1"/>
</dbReference>
<evidence type="ECO:0000256" key="1">
    <source>
        <dbReference type="ARBA" id="ARBA00001974"/>
    </source>
</evidence>
<dbReference type="PANTHER" id="PTHR11552:SF201">
    <property type="entry name" value="GLUCOSE-METHANOL-CHOLINE OXIDOREDUCTASE N-TERMINAL DOMAIN-CONTAINING PROTEIN"/>
    <property type="match status" value="1"/>
</dbReference>
<proteinExistence type="inferred from homology"/>
<dbReference type="Pfam" id="PF00732">
    <property type="entry name" value="GMC_oxred_N"/>
    <property type="match status" value="1"/>
</dbReference>
<dbReference type="InterPro" id="IPR036188">
    <property type="entry name" value="FAD/NAD-bd_sf"/>
</dbReference>
<evidence type="ECO:0000256" key="6">
    <source>
        <dbReference type="ARBA" id="ARBA00023002"/>
    </source>
</evidence>
<evidence type="ECO:0000259" key="10">
    <source>
        <dbReference type="PROSITE" id="PS00624"/>
    </source>
</evidence>
<dbReference type="Proteomes" id="UP000054279">
    <property type="component" value="Unassembled WGS sequence"/>
</dbReference>
<feature type="domain" description="Glucose-methanol-choline oxidoreductase N-terminal" evidence="10">
    <location>
        <begin position="336"/>
        <end position="350"/>
    </location>
</feature>
<organism evidence="11 12">
    <name type="scientific">Sphaerobolus stellatus (strain SS14)</name>
    <dbReference type="NCBI Taxonomy" id="990650"/>
    <lineage>
        <taxon>Eukaryota</taxon>
        <taxon>Fungi</taxon>
        <taxon>Dikarya</taxon>
        <taxon>Basidiomycota</taxon>
        <taxon>Agaricomycotina</taxon>
        <taxon>Agaricomycetes</taxon>
        <taxon>Phallomycetidae</taxon>
        <taxon>Geastrales</taxon>
        <taxon>Sphaerobolaceae</taxon>
        <taxon>Sphaerobolus</taxon>
    </lineage>
</organism>
<evidence type="ECO:0000256" key="8">
    <source>
        <dbReference type="RuleBase" id="RU003968"/>
    </source>
</evidence>
<keyword evidence="3 8" id="KW-0285">Flavoprotein</keyword>
<keyword evidence="4" id="KW-0732">Signal</keyword>
<evidence type="ECO:0000313" key="12">
    <source>
        <dbReference type="Proteomes" id="UP000054279"/>
    </source>
</evidence>
<dbReference type="EMBL" id="KN837230">
    <property type="protein sequence ID" value="KIJ32229.1"/>
    <property type="molecule type" value="Genomic_DNA"/>
</dbReference>
<dbReference type="HOGENOM" id="CLU_002865_6_0_1"/>
<dbReference type="PROSITE" id="PS00624">
    <property type="entry name" value="GMC_OXRED_2"/>
    <property type="match status" value="1"/>
</dbReference>
<comment type="cofactor">
    <cofactor evidence="1 7">
        <name>FAD</name>
        <dbReference type="ChEBI" id="CHEBI:57692"/>
    </cofactor>
</comment>
<feature type="binding site" evidence="7">
    <location>
        <position position="297"/>
    </location>
    <ligand>
        <name>FAD</name>
        <dbReference type="ChEBI" id="CHEBI:57692"/>
    </ligand>
</feature>
<reference evidence="11 12" key="1">
    <citation type="submission" date="2014-06" db="EMBL/GenBank/DDBJ databases">
        <title>Evolutionary Origins and Diversification of the Mycorrhizal Mutualists.</title>
        <authorList>
            <consortium name="DOE Joint Genome Institute"/>
            <consortium name="Mycorrhizal Genomics Consortium"/>
            <person name="Kohler A."/>
            <person name="Kuo A."/>
            <person name="Nagy L.G."/>
            <person name="Floudas D."/>
            <person name="Copeland A."/>
            <person name="Barry K.W."/>
            <person name="Cichocki N."/>
            <person name="Veneault-Fourrey C."/>
            <person name="LaButti K."/>
            <person name="Lindquist E.A."/>
            <person name="Lipzen A."/>
            <person name="Lundell T."/>
            <person name="Morin E."/>
            <person name="Murat C."/>
            <person name="Riley R."/>
            <person name="Ohm R."/>
            <person name="Sun H."/>
            <person name="Tunlid A."/>
            <person name="Henrissat B."/>
            <person name="Grigoriev I.V."/>
            <person name="Hibbett D.S."/>
            <person name="Martin F."/>
        </authorList>
    </citation>
    <scope>NUCLEOTIDE SEQUENCE [LARGE SCALE GENOMIC DNA]</scope>
    <source>
        <strain evidence="11 12">SS14</strain>
    </source>
</reference>
<gene>
    <name evidence="11" type="ORF">M422DRAFT_266040</name>
</gene>
<keyword evidence="6" id="KW-0560">Oxidoreductase</keyword>
<evidence type="ECO:0000256" key="5">
    <source>
        <dbReference type="ARBA" id="ARBA00022827"/>
    </source>
</evidence>
<evidence type="ECO:0000313" key="11">
    <source>
        <dbReference type="EMBL" id="KIJ32229.1"/>
    </source>
</evidence>
<comment type="similarity">
    <text evidence="2 8">Belongs to the GMC oxidoreductase family.</text>
</comment>
<dbReference type="Gene3D" id="3.50.50.60">
    <property type="entry name" value="FAD/NAD(P)-binding domain"/>
    <property type="match status" value="1"/>
</dbReference>
<dbReference type="GO" id="GO:0050660">
    <property type="term" value="F:flavin adenine dinucleotide binding"/>
    <property type="evidence" value="ECO:0007669"/>
    <property type="project" value="InterPro"/>
</dbReference>
<evidence type="ECO:0000259" key="9">
    <source>
        <dbReference type="PROSITE" id="PS00623"/>
    </source>
</evidence>
<evidence type="ECO:0000256" key="3">
    <source>
        <dbReference type="ARBA" id="ARBA00022630"/>
    </source>
</evidence>
<dbReference type="InterPro" id="IPR012132">
    <property type="entry name" value="GMC_OxRdtase"/>
</dbReference>
<dbReference type="GO" id="GO:0016614">
    <property type="term" value="F:oxidoreductase activity, acting on CH-OH group of donors"/>
    <property type="evidence" value="ECO:0007669"/>
    <property type="project" value="InterPro"/>
</dbReference>
<evidence type="ECO:0000256" key="2">
    <source>
        <dbReference type="ARBA" id="ARBA00010790"/>
    </source>
</evidence>
<keyword evidence="12" id="KW-1185">Reference proteome</keyword>
<dbReference type="Pfam" id="PF05199">
    <property type="entry name" value="GMC_oxred_C"/>
    <property type="match status" value="1"/>
</dbReference>
<name>A0A0C9UC42_SPHS4</name>
<dbReference type="AlphaFoldDB" id="A0A0C9UC42"/>
<sequence length="673" mass="72870">MICPLAPQALVVLSAAINDPTNANWPMHGVTTDALSFSQQTFDILIAGGGTAGMTLAARYTRVTVPMEIKIIDMRMHTVRLSERDCLKIGVIEAGELVDPGQNSLVDTPAFTGLSFVHPVLSWGFKTSPQSNIGDRVLPYPRGKMVGGSSGLNAMAWVRPRQDDLDNWAKFGVQGGWDWEGLLPYMMKAENVSIGDSSAFPGSKNPSGSDSTIYGREGPIQVSYDNTFTGVQEPFVQSFLNIGGVLNETPENGNNIGVFNSQHSVDPVTGNRSYAVTGYFMRTRGNPNLLVLTGAMVSKIKFAKGSKPLKATGLEYIQGNVTYSVRARREVILTAGAVQTPQILELSGIGNATLLKKLGIDPLLDIPTVGENLQDHNSLASTFLLKEPAPITMDALGHNLSFAKEQMNLYLQKHIGLFTTVPTYSYHPLQTFFSPTQIDTLLNLTTSEVANRNLSPFQRLQANLQLKMLRQGEVAQIELAPFAGGIPGLPTPIIPGRSYISLVVFGQHLFSRGSVHINTNSPLSPPIINPNFNDFTFDREILSLGIDLAARIAAAKPLEDLIETRINPSANITGGQALDDYISAYLGPEYNAVGTAALAAQNLGGVVGEDLRVYGTSNLRIVDASIFPMHMATHIQTLVYAVAEKAADMIYPIDDGEEVFVQYSDIDLQFLLN</sequence>
<dbReference type="InterPro" id="IPR007867">
    <property type="entry name" value="GMC_OxRtase_C"/>
</dbReference>
<accession>A0A0C9UC42</accession>
<dbReference type="PROSITE" id="PS00623">
    <property type="entry name" value="GMC_OXRED_1"/>
    <property type="match status" value="1"/>
</dbReference>
<keyword evidence="5 7" id="KW-0274">FAD</keyword>
<dbReference type="OrthoDB" id="269227at2759"/>
<dbReference type="InterPro" id="IPR000172">
    <property type="entry name" value="GMC_OxRdtase_N"/>
</dbReference>
<dbReference type="SUPFAM" id="SSF51905">
    <property type="entry name" value="FAD/NAD(P)-binding domain"/>
    <property type="match status" value="1"/>
</dbReference>
<dbReference type="SUPFAM" id="SSF54373">
    <property type="entry name" value="FAD-linked reductases, C-terminal domain"/>
    <property type="match status" value="1"/>
</dbReference>
<protein>
    <submittedName>
        <fullName evidence="11">GMC oxidoreductase</fullName>
    </submittedName>
</protein>
<feature type="domain" description="Glucose-methanol-choline oxidoreductase N-terminal" evidence="9">
    <location>
        <begin position="143"/>
        <end position="166"/>
    </location>
</feature>
<dbReference type="PIRSF" id="PIRSF000137">
    <property type="entry name" value="Alcohol_oxidase"/>
    <property type="match status" value="1"/>
</dbReference>
<evidence type="ECO:0000256" key="7">
    <source>
        <dbReference type="PIRSR" id="PIRSR000137-2"/>
    </source>
</evidence>